<dbReference type="EMBL" id="ML743564">
    <property type="protein sequence ID" value="KAE8139773.1"/>
    <property type="molecule type" value="Genomic_DNA"/>
</dbReference>
<proteinExistence type="inferred from homology"/>
<dbReference type="PANTHER" id="PTHR43709">
    <property type="entry name" value="ACONITATE ISOMERASE-RELATED"/>
    <property type="match status" value="1"/>
</dbReference>
<reference evidence="3 4" key="1">
    <citation type="submission" date="2019-04" db="EMBL/GenBank/DDBJ databases">
        <title>Friends and foes A comparative genomics study of 23 Aspergillus species from section Flavi.</title>
        <authorList>
            <consortium name="DOE Joint Genome Institute"/>
            <person name="Kjaerbolling I."/>
            <person name="Vesth T."/>
            <person name="Frisvad J.C."/>
            <person name="Nybo J.L."/>
            <person name="Theobald S."/>
            <person name="Kildgaard S."/>
            <person name="Isbrandt T."/>
            <person name="Kuo A."/>
            <person name="Sato A."/>
            <person name="Lyhne E.K."/>
            <person name="Kogle M.E."/>
            <person name="Wiebenga A."/>
            <person name="Kun R.S."/>
            <person name="Lubbers R.J."/>
            <person name="Makela M.R."/>
            <person name="Barry K."/>
            <person name="Chovatia M."/>
            <person name="Clum A."/>
            <person name="Daum C."/>
            <person name="Haridas S."/>
            <person name="He G."/>
            <person name="LaButti K."/>
            <person name="Lipzen A."/>
            <person name="Mondo S."/>
            <person name="Riley R."/>
            <person name="Salamov A."/>
            <person name="Simmons B.A."/>
            <person name="Magnuson J.K."/>
            <person name="Henrissat B."/>
            <person name="Mortensen U.H."/>
            <person name="Larsen T.O."/>
            <person name="Devries R.P."/>
            <person name="Grigoriev I.V."/>
            <person name="Machida M."/>
            <person name="Baker S.E."/>
            <person name="Andersen M.R."/>
        </authorList>
    </citation>
    <scope>NUCLEOTIDE SEQUENCE [LARGE SCALE GENOMIC DNA]</scope>
    <source>
        <strain evidence="3 4">CBS 117625</strain>
    </source>
</reference>
<dbReference type="SUPFAM" id="SSF54506">
    <property type="entry name" value="Diaminopimelate epimerase-like"/>
    <property type="match status" value="1"/>
</dbReference>
<dbReference type="OrthoDB" id="10267539at2759"/>
<dbReference type="InterPro" id="IPR007400">
    <property type="entry name" value="PrpF-like"/>
</dbReference>
<organism evidence="3 4">
    <name type="scientific">Aspergillus pseudotamarii</name>
    <dbReference type="NCBI Taxonomy" id="132259"/>
    <lineage>
        <taxon>Eukaryota</taxon>
        <taxon>Fungi</taxon>
        <taxon>Dikarya</taxon>
        <taxon>Ascomycota</taxon>
        <taxon>Pezizomycotina</taxon>
        <taxon>Eurotiomycetes</taxon>
        <taxon>Eurotiomycetidae</taxon>
        <taxon>Eurotiales</taxon>
        <taxon>Aspergillaceae</taxon>
        <taxon>Aspergillus</taxon>
        <taxon>Aspergillus subgen. Circumdati</taxon>
    </lineage>
</organism>
<dbReference type="Pfam" id="PF04303">
    <property type="entry name" value="PrpF"/>
    <property type="match status" value="1"/>
</dbReference>
<dbReference type="GO" id="GO:0016853">
    <property type="term" value="F:isomerase activity"/>
    <property type="evidence" value="ECO:0007669"/>
    <property type="project" value="UniProtKB-KW"/>
</dbReference>
<dbReference type="RefSeq" id="XP_031915836.1">
    <property type="nucleotide sequence ID" value="XM_032059370.1"/>
</dbReference>
<evidence type="ECO:0000256" key="2">
    <source>
        <dbReference type="ARBA" id="ARBA00023235"/>
    </source>
</evidence>
<comment type="similarity">
    <text evidence="1">Belongs to the PrpF family.</text>
</comment>
<accession>A0A5N6T174</accession>
<dbReference type="PANTHER" id="PTHR43709:SF2">
    <property type="entry name" value="DUF453 DOMAIN PROTEIN (AFU_ORTHOLOGUE AFUA_6G00360)"/>
    <property type="match status" value="1"/>
</dbReference>
<keyword evidence="2" id="KW-0413">Isomerase</keyword>
<protein>
    <recommendedName>
        <fullName evidence="5">PrpF protein-domain-containing protein</fullName>
    </recommendedName>
</protein>
<evidence type="ECO:0000313" key="3">
    <source>
        <dbReference type="EMBL" id="KAE8139773.1"/>
    </source>
</evidence>
<dbReference type="GeneID" id="43643580"/>
<dbReference type="AlphaFoldDB" id="A0A5N6T174"/>
<sequence>MGGATSTTSKVAIIRKSEIPGVDVDYTFIKIAPDQAQVDMTGNCGNRASGVGPFALDEELGRPTRRGQRMMDITVINTNTQQIPVETVHVTSAGKLSEGGDYSIAGLEVPLKSPFCIQVDARWVQKVALMRLILKYCPSTWGNLIPAFRWRGLSASALREAYQEQWHGIFGAKNTQRMTTMPLQNGKPCRLVDVEAKLETHENGETSVESVSVFRSTRRLFDGKAFDRLESQVVGLIR</sequence>
<evidence type="ECO:0000313" key="4">
    <source>
        <dbReference type="Proteomes" id="UP000325672"/>
    </source>
</evidence>
<keyword evidence="4" id="KW-1185">Reference proteome</keyword>
<dbReference type="Proteomes" id="UP000325672">
    <property type="component" value="Unassembled WGS sequence"/>
</dbReference>
<name>A0A5N6T174_ASPPS</name>
<evidence type="ECO:0000256" key="1">
    <source>
        <dbReference type="ARBA" id="ARBA00007673"/>
    </source>
</evidence>
<gene>
    <name evidence="3" type="ORF">BDV38DRAFT_280691</name>
</gene>
<evidence type="ECO:0008006" key="5">
    <source>
        <dbReference type="Google" id="ProtNLM"/>
    </source>
</evidence>
<dbReference type="Gene3D" id="3.10.310.10">
    <property type="entry name" value="Diaminopimelate Epimerase, Chain A, domain 1"/>
    <property type="match status" value="1"/>
</dbReference>